<dbReference type="STRING" id="1458985.BJP34_20005"/>
<evidence type="ECO:0000313" key="5">
    <source>
        <dbReference type="Proteomes" id="UP000177870"/>
    </source>
</evidence>
<sequence length="125" mass="14209">MNKILVIEDEIFIRENLIELLEIEGFEAQGAENGVEGVQLVQQEPPDLILCDVMMPELDGYGVLEVLRQDPATAKIPFMFLTASADRSNIQKIRELGIHDYILKPFNVDKFLDVISNRLAEHKQT</sequence>
<dbReference type="InterPro" id="IPR001789">
    <property type="entry name" value="Sig_transdc_resp-reg_receiver"/>
</dbReference>
<dbReference type="GO" id="GO:0000160">
    <property type="term" value="P:phosphorelay signal transduction system"/>
    <property type="evidence" value="ECO:0007669"/>
    <property type="project" value="InterPro"/>
</dbReference>
<dbReference type="SMART" id="SM00448">
    <property type="entry name" value="REC"/>
    <property type="match status" value="1"/>
</dbReference>
<dbReference type="RefSeq" id="WP_070393860.1">
    <property type="nucleotide sequence ID" value="NZ_CP017599.1"/>
</dbReference>
<dbReference type="Pfam" id="PF00072">
    <property type="entry name" value="Response_reg"/>
    <property type="match status" value="1"/>
</dbReference>
<feature type="domain" description="Response regulatory" evidence="3">
    <location>
        <begin position="3"/>
        <end position="119"/>
    </location>
</feature>
<evidence type="ECO:0000256" key="1">
    <source>
        <dbReference type="ARBA" id="ARBA00022553"/>
    </source>
</evidence>
<protein>
    <submittedName>
        <fullName evidence="4">Response regulator</fullName>
    </submittedName>
</protein>
<dbReference type="InterPro" id="IPR011006">
    <property type="entry name" value="CheY-like_superfamily"/>
</dbReference>
<evidence type="ECO:0000313" key="4">
    <source>
        <dbReference type="EMBL" id="AOX01420.1"/>
    </source>
</evidence>
<dbReference type="AlphaFoldDB" id="A0A1D8TUT2"/>
<keyword evidence="1 2" id="KW-0597">Phosphoprotein</keyword>
<accession>A0A1D8TUT2</accession>
<evidence type="ECO:0000256" key="2">
    <source>
        <dbReference type="PROSITE-ProRule" id="PRU00169"/>
    </source>
</evidence>
<dbReference type="SUPFAM" id="SSF52172">
    <property type="entry name" value="CheY-like"/>
    <property type="match status" value="1"/>
</dbReference>
<dbReference type="EMBL" id="CP017599">
    <property type="protein sequence ID" value="AOX01420.1"/>
    <property type="molecule type" value="Genomic_DNA"/>
</dbReference>
<evidence type="ECO:0000259" key="3">
    <source>
        <dbReference type="PROSITE" id="PS50110"/>
    </source>
</evidence>
<dbReference type="Gene3D" id="3.40.50.2300">
    <property type="match status" value="1"/>
</dbReference>
<dbReference type="PANTHER" id="PTHR44591">
    <property type="entry name" value="STRESS RESPONSE REGULATOR PROTEIN 1"/>
    <property type="match status" value="1"/>
</dbReference>
<gene>
    <name evidence="4" type="ORF">BJP34_20005</name>
</gene>
<dbReference type="PROSITE" id="PS50110">
    <property type="entry name" value="RESPONSE_REGULATORY"/>
    <property type="match status" value="1"/>
</dbReference>
<dbReference type="Proteomes" id="UP000177870">
    <property type="component" value="Chromosome"/>
</dbReference>
<name>A0A1D8TUT2_9CYAN</name>
<dbReference type="PANTHER" id="PTHR44591:SF3">
    <property type="entry name" value="RESPONSE REGULATORY DOMAIN-CONTAINING PROTEIN"/>
    <property type="match status" value="1"/>
</dbReference>
<feature type="modified residue" description="4-aspartylphosphate" evidence="2">
    <location>
        <position position="52"/>
    </location>
</feature>
<proteinExistence type="predicted"/>
<dbReference type="InterPro" id="IPR050595">
    <property type="entry name" value="Bact_response_regulator"/>
</dbReference>
<organism evidence="4 5">
    <name type="scientific">Moorena producens PAL-8-15-08-1</name>
    <dbReference type="NCBI Taxonomy" id="1458985"/>
    <lineage>
        <taxon>Bacteria</taxon>
        <taxon>Bacillati</taxon>
        <taxon>Cyanobacteriota</taxon>
        <taxon>Cyanophyceae</taxon>
        <taxon>Coleofasciculales</taxon>
        <taxon>Coleofasciculaceae</taxon>
        <taxon>Moorena</taxon>
    </lineage>
</organism>
<reference evidence="5" key="1">
    <citation type="submission" date="2016-10" db="EMBL/GenBank/DDBJ databases">
        <title>Comparative genomics uncovers the prolific and rare metabolic potential of the cyanobacterial genus Moorea.</title>
        <authorList>
            <person name="Leao T."/>
            <person name="Castelao G."/>
            <person name="Korobeynikov A."/>
            <person name="Monroe E.A."/>
            <person name="Podell S."/>
            <person name="Glukhov E."/>
            <person name="Allen E."/>
            <person name="Gerwick W.H."/>
            <person name="Gerwick L."/>
        </authorList>
    </citation>
    <scope>NUCLEOTIDE SEQUENCE [LARGE SCALE GENOMIC DNA]</scope>
    <source>
        <strain evidence="5">PAL-8-15-08-1</strain>
    </source>
</reference>
<dbReference type="KEGG" id="mpro:BJP34_20005"/>
<dbReference type="OrthoDB" id="508510at2"/>